<dbReference type="EMBL" id="JANUCQ010000002">
    <property type="protein sequence ID" value="MCS3922430.1"/>
    <property type="molecule type" value="Genomic_DNA"/>
</dbReference>
<dbReference type="InterPro" id="IPR022427">
    <property type="entry name" value="MJ0570_ATP-bd"/>
</dbReference>
<gene>
    <name evidence="2" type="ORF">M2325_001115</name>
</gene>
<dbReference type="NCBIfam" id="TIGR03679">
    <property type="entry name" value="arCOG00187"/>
    <property type="match status" value="1"/>
</dbReference>
<dbReference type="Proteomes" id="UP001140258">
    <property type="component" value="Unassembled WGS sequence"/>
</dbReference>
<evidence type="ECO:0000313" key="2">
    <source>
        <dbReference type="EMBL" id="MCS3922430.1"/>
    </source>
</evidence>
<dbReference type="InterPro" id="IPR030662">
    <property type="entry name" value="DPH6/MJ0570"/>
</dbReference>
<organism evidence="2 3">
    <name type="scientific">Methanococcus voltae PS</name>
    <dbReference type="NCBI Taxonomy" id="523842"/>
    <lineage>
        <taxon>Archaea</taxon>
        <taxon>Methanobacteriati</taxon>
        <taxon>Methanobacteriota</taxon>
        <taxon>Methanomada group</taxon>
        <taxon>Methanococci</taxon>
        <taxon>Methanococcales</taxon>
        <taxon>Methanococcaceae</taxon>
        <taxon>Methanococcus</taxon>
    </lineage>
</organism>
<dbReference type="NCBIfam" id="TIGR00289">
    <property type="entry name" value="TIGR00289 family protein"/>
    <property type="match status" value="1"/>
</dbReference>
<dbReference type="Gene3D" id="3.90.1490.10">
    <property type="entry name" value="putative n-type atp pyrophosphatase, domain 2"/>
    <property type="match status" value="1"/>
</dbReference>
<dbReference type="CDD" id="cd01994">
    <property type="entry name" value="AANH_PF0828-like"/>
    <property type="match status" value="1"/>
</dbReference>
<dbReference type="PANTHER" id="PTHR12196">
    <property type="entry name" value="DOMAIN OF UNKNOWN FUNCTION 71 DUF71 -CONTAINING PROTEIN"/>
    <property type="match status" value="1"/>
</dbReference>
<dbReference type="InterPro" id="IPR005237">
    <property type="entry name" value="MJ0570"/>
</dbReference>
<dbReference type="InterPro" id="IPR002761">
    <property type="entry name" value="Diphthami_syn_dom"/>
</dbReference>
<reference evidence="2" key="1">
    <citation type="submission" date="2022-08" db="EMBL/GenBank/DDBJ databases">
        <title>Genomic Encyclopedia of Type Strains, Phase V (KMG-V): Genome sequencing to study the core and pangenomes of soil and plant-associated prokaryotes.</title>
        <authorList>
            <person name="Whitman W."/>
        </authorList>
    </citation>
    <scope>NUCLEOTIDE SEQUENCE</scope>
    <source>
        <strain evidence="2">PS</strain>
    </source>
</reference>
<dbReference type="NCBIfam" id="TIGR00290">
    <property type="entry name" value="MJ0570_dom"/>
    <property type="match status" value="1"/>
</dbReference>
<keyword evidence="3" id="KW-1185">Reference proteome</keyword>
<dbReference type="PANTHER" id="PTHR12196:SF2">
    <property type="entry name" value="DIPHTHINE--AMMONIA LIGASE"/>
    <property type="match status" value="1"/>
</dbReference>
<dbReference type="InterPro" id="IPR014729">
    <property type="entry name" value="Rossmann-like_a/b/a_fold"/>
</dbReference>
<evidence type="ECO:0000313" key="3">
    <source>
        <dbReference type="Proteomes" id="UP001140258"/>
    </source>
</evidence>
<dbReference type="Gene3D" id="3.40.50.620">
    <property type="entry name" value="HUPs"/>
    <property type="match status" value="1"/>
</dbReference>
<feature type="domain" description="Diphthamide synthase" evidence="1">
    <location>
        <begin position="1"/>
        <end position="218"/>
    </location>
</feature>
<proteinExistence type="predicted"/>
<accession>A0ABT2EWU4</accession>
<dbReference type="RefSeq" id="WP_259051851.1">
    <property type="nucleotide sequence ID" value="NZ_JANUCQ010000002.1"/>
</dbReference>
<name>A0ABT2EWU4_METVO</name>
<sequence>MKLASLYSGGKDSTYALYWALQNGHDVKYLVNVKSKNKESYMFHIPNVELTSLVSETTGIPLVEVFTEGEKEKEVEDLKEALSNLDIDGVVCGALASEYQKERVDRICKELGIESIAPLWHIEQETILRDTAKLFDVRIVGVYAYGLGKEWLGKKIDASNIEQLLKIMSKYQINKAFEGGEAETFVFDAPFFKEKIEVIESEIEWDGISGTYYVKKAKLTPKD</sequence>
<dbReference type="Pfam" id="PF01902">
    <property type="entry name" value="Diphthami_syn_2"/>
    <property type="match status" value="1"/>
</dbReference>
<dbReference type="PIRSF" id="PIRSF039123">
    <property type="entry name" value="Diphthamide_synthase"/>
    <property type="match status" value="1"/>
</dbReference>
<dbReference type="SUPFAM" id="SSF52402">
    <property type="entry name" value="Adenine nucleotide alpha hydrolases-like"/>
    <property type="match status" value="1"/>
</dbReference>
<evidence type="ECO:0000259" key="1">
    <source>
        <dbReference type="Pfam" id="PF01902"/>
    </source>
</evidence>
<protein>
    <submittedName>
        <fullName evidence="2">ATP pyrophosphatase (TIGR00289 family)</fullName>
    </submittedName>
</protein>
<comment type="caution">
    <text evidence="2">The sequence shown here is derived from an EMBL/GenBank/DDBJ whole genome shotgun (WGS) entry which is preliminary data.</text>
</comment>